<dbReference type="GO" id="GO:0061630">
    <property type="term" value="F:ubiquitin protein ligase activity"/>
    <property type="evidence" value="ECO:0000318"/>
    <property type="project" value="GO_Central"/>
</dbReference>
<evidence type="ECO:0000313" key="11">
    <source>
        <dbReference type="Proteomes" id="UP000215914"/>
    </source>
</evidence>
<dbReference type="AlphaFoldDB" id="A0A9K3JD06"/>
<name>A0A9K3JD06_HELAN</name>
<evidence type="ECO:0000256" key="4">
    <source>
        <dbReference type="ARBA" id="ARBA00022723"/>
    </source>
</evidence>
<evidence type="ECO:0000259" key="9">
    <source>
        <dbReference type="Pfam" id="PF26192"/>
    </source>
</evidence>
<dbReference type="PANTHER" id="PTHR22996">
    <property type="entry name" value="MAHOGUNIN"/>
    <property type="match status" value="1"/>
</dbReference>
<dbReference type="Pfam" id="PF26192">
    <property type="entry name" value="RNF157-like_N"/>
    <property type="match status" value="1"/>
</dbReference>
<proteinExistence type="predicted"/>
<keyword evidence="3" id="KW-0808">Transferase</keyword>
<keyword evidence="4" id="KW-0479">Metal-binding</keyword>
<evidence type="ECO:0000256" key="7">
    <source>
        <dbReference type="ARBA" id="ARBA00022833"/>
    </source>
</evidence>
<gene>
    <name evidence="10" type="ORF">HanXRQr2_Chr03g0089841</name>
</gene>
<keyword evidence="6" id="KW-0833">Ubl conjugation pathway</keyword>
<keyword evidence="5" id="KW-0863">Zinc-finger</keyword>
<reference evidence="10" key="1">
    <citation type="journal article" date="2017" name="Nature">
        <title>The sunflower genome provides insights into oil metabolism, flowering and Asterid evolution.</title>
        <authorList>
            <person name="Badouin H."/>
            <person name="Gouzy J."/>
            <person name="Grassa C.J."/>
            <person name="Murat F."/>
            <person name="Staton S.E."/>
            <person name="Cottret L."/>
            <person name="Lelandais-Briere C."/>
            <person name="Owens G.L."/>
            <person name="Carrere S."/>
            <person name="Mayjonade B."/>
            <person name="Legrand L."/>
            <person name="Gill N."/>
            <person name="Kane N.C."/>
            <person name="Bowers J.E."/>
            <person name="Hubner S."/>
            <person name="Bellec A."/>
            <person name="Berard A."/>
            <person name="Berges H."/>
            <person name="Blanchet N."/>
            <person name="Boniface M.C."/>
            <person name="Brunel D."/>
            <person name="Catrice O."/>
            <person name="Chaidir N."/>
            <person name="Claudel C."/>
            <person name="Donnadieu C."/>
            <person name="Faraut T."/>
            <person name="Fievet G."/>
            <person name="Helmstetter N."/>
            <person name="King M."/>
            <person name="Knapp S.J."/>
            <person name="Lai Z."/>
            <person name="Le Paslier M.C."/>
            <person name="Lippi Y."/>
            <person name="Lorenzon L."/>
            <person name="Mandel J.R."/>
            <person name="Marage G."/>
            <person name="Marchand G."/>
            <person name="Marquand E."/>
            <person name="Bret-Mestries E."/>
            <person name="Morien E."/>
            <person name="Nambeesan S."/>
            <person name="Nguyen T."/>
            <person name="Pegot-Espagnet P."/>
            <person name="Pouilly N."/>
            <person name="Raftis F."/>
            <person name="Sallet E."/>
            <person name="Schiex T."/>
            <person name="Thomas J."/>
            <person name="Vandecasteele C."/>
            <person name="Vares D."/>
            <person name="Vear F."/>
            <person name="Vautrin S."/>
            <person name="Crespi M."/>
            <person name="Mangin B."/>
            <person name="Burke J.M."/>
            <person name="Salse J."/>
            <person name="Munos S."/>
            <person name="Vincourt P."/>
            <person name="Rieseberg L.H."/>
            <person name="Langlade N.B."/>
        </authorList>
    </citation>
    <scope>NUCLEOTIDE SEQUENCE</scope>
    <source>
        <tissue evidence="10">Leaves</tissue>
    </source>
</reference>
<feature type="domain" description="MGRN1/RNF157-like N-terminal" evidence="9">
    <location>
        <begin position="20"/>
        <end position="142"/>
    </location>
</feature>
<evidence type="ECO:0000256" key="8">
    <source>
        <dbReference type="SAM" id="MobiDB-lite"/>
    </source>
</evidence>
<dbReference type="EMBL" id="MNCJ02000318">
    <property type="protein sequence ID" value="KAF5812731.1"/>
    <property type="molecule type" value="Genomic_DNA"/>
</dbReference>
<protein>
    <recommendedName>
        <fullName evidence="2">RING-type E3 ubiquitin transferase</fullName>
        <ecNumber evidence="2">2.3.2.27</ecNumber>
    </recommendedName>
</protein>
<dbReference type="InterPro" id="IPR045194">
    <property type="entry name" value="MGRN1/RNF157-like"/>
</dbReference>
<evidence type="ECO:0000256" key="1">
    <source>
        <dbReference type="ARBA" id="ARBA00000900"/>
    </source>
</evidence>
<reference evidence="10" key="2">
    <citation type="submission" date="2020-06" db="EMBL/GenBank/DDBJ databases">
        <title>Helianthus annuus Genome sequencing and assembly Release 2.</title>
        <authorList>
            <person name="Gouzy J."/>
            <person name="Langlade N."/>
            <person name="Munos S."/>
        </authorList>
    </citation>
    <scope>NUCLEOTIDE SEQUENCE</scope>
    <source>
        <tissue evidence="10">Leaves</tissue>
    </source>
</reference>
<dbReference type="InterPro" id="IPR058981">
    <property type="entry name" value="MGRN1/RNF157-like_N"/>
</dbReference>
<evidence type="ECO:0000256" key="6">
    <source>
        <dbReference type="ARBA" id="ARBA00022786"/>
    </source>
</evidence>
<accession>A0A9K3JD06</accession>
<comment type="catalytic activity">
    <reaction evidence="1">
        <text>S-ubiquitinyl-[E2 ubiquitin-conjugating enzyme]-L-cysteine + [acceptor protein]-L-lysine = [E2 ubiquitin-conjugating enzyme]-L-cysteine + N(6)-ubiquitinyl-[acceptor protein]-L-lysine.</text>
        <dbReference type="EC" id="2.3.2.27"/>
    </reaction>
</comment>
<evidence type="ECO:0000313" key="10">
    <source>
        <dbReference type="EMBL" id="KAF5812731.1"/>
    </source>
</evidence>
<dbReference type="PANTHER" id="PTHR22996:SF26">
    <property type="entry name" value="RING-TYPE E3 UBIQUITIN TRANSFERASE"/>
    <property type="match status" value="1"/>
</dbReference>
<feature type="compositionally biased region" description="Polar residues" evidence="8">
    <location>
        <begin position="136"/>
        <end position="147"/>
    </location>
</feature>
<comment type="caution">
    <text evidence="10">The sequence shown here is derived from an EMBL/GenBank/DDBJ whole genome shotgun (WGS) entry which is preliminary data.</text>
</comment>
<dbReference type="GO" id="GO:0016567">
    <property type="term" value="P:protein ubiquitination"/>
    <property type="evidence" value="ECO:0000318"/>
    <property type="project" value="GO_Central"/>
</dbReference>
<evidence type="ECO:0000256" key="2">
    <source>
        <dbReference type="ARBA" id="ARBA00012483"/>
    </source>
</evidence>
<keyword evidence="7" id="KW-0862">Zinc</keyword>
<organism evidence="10 11">
    <name type="scientific">Helianthus annuus</name>
    <name type="common">Common sunflower</name>
    <dbReference type="NCBI Taxonomy" id="4232"/>
    <lineage>
        <taxon>Eukaryota</taxon>
        <taxon>Viridiplantae</taxon>
        <taxon>Streptophyta</taxon>
        <taxon>Embryophyta</taxon>
        <taxon>Tracheophyta</taxon>
        <taxon>Spermatophyta</taxon>
        <taxon>Magnoliopsida</taxon>
        <taxon>eudicotyledons</taxon>
        <taxon>Gunneridae</taxon>
        <taxon>Pentapetalae</taxon>
        <taxon>asterids</taxon>
        <taxon>campanulids</taxon>
        <taxon>Asterales</taxon>
        <taxon>Asteraceae</taxon>
        <taxon>Asteroideae</taxon>
        <taxon>Heliantheae alliance</taxon>
        <taxon>Heliantheae</taxon>
        <taxon>Helianthus</taxon>
    </lineage>
</organism>
<sequence length="147" mass="16327">MHLPTPYVDHQKAVTIWNDVNLKKETLKIEADEENHGKFIVSFTFDVTVACSITLYFFAKGDNCNLTSVKEDSISPISLNFQQGLGQRFRQTLGTGINLSAYDESELSKRNDTSVYLLAMKAEATPSSPEDGKQYPSVTNSQPLFAA</sequence>
<keyword evidence="11" id="KW-1185">Reference proteome</keyword>
<dbReference type="GO" id="GO:0008270">
    <property type="term" value="F:zinc ion binding"/>
    <property type="evidence" value="ECO:0007669"/>
    <property type="project" value="UniProtKB-KW"/>
</dbReference>
<dbReference type="Gramene" id="mRNA:HanXRQr2_Chr03g0089841">
    <property type="protein sequence ID" value="CDS:HanXRQr2_Chr03g0089841.1"/>
    <property type="gene ID" value="HanXRQr2_Chr03g0089841"/>
</dbReference>
<evidence type="ECO:0000256" key="5">
    <source>
        <dbReference type="ARBA" id="ARBA00022771"/>
    </source>
</evidence>
<dbReference type="EC" id="2.3.2.27" evidence="2"/>
<evidence type="ECO:0000256" key="3">
    <source>
        <dbReference type="ARBA" id="ARBA00022679"/>
    </source>
</evidence>
<feature type="region of interest" description="Disordered" evidence="8">
    <location>
        <begin position="124"/>
        <end position="147"/>
    </location>
</feature>
<dbReference type="Proteomes" id="UP000215914">
    <property type="component" value="Unassembled WGS sequence"/>
</dbReference>